<evidence type="ECO:0000256" key="2">
    <source>
        <dbReference type="ARBA" id="ARBA00022491"/>
    </source>
</evidence>
<dbReference type="EMBL" id="JBAMMX010000026">
    <property type="protein sequence ID" value="KAK6913949.1"/>
    <property type="molecule type" value="Genomic_DNA"/>
</dbReference>
<sequence length="197" mass="21561">MLSPQELDQENKNDPSSQISSTPSIMIKNFNTIYDFSSSSPTFSSVSSSKPLSTTPSMTSYSHDFSTSDDSSEPETDFPAYLSAVLASQRFFFPSPGLSNSIIDAAVDSLENDAVVAGGVAIPTYSPDPYSDFRRSMQDMVEARGFKDLKACRDHLHELLLCYLTLNPKHTHKFIVSAFADLLISLQQVSSTSAFAM</sequence>
<organism evidence="9 10">
    <name type="scientific">Dillenia turbinata</name>
    <dbReference type="NCBI Taxonomy" id="194707"/>
    <lineage>
        <taxon>Eukaryota</taxon>
        <taxon>Viridiplantae</taxon>
        <taxon>Streptophyta</taxon>
        <taxon>Embryophyta</taxon>
        <taxon>Tracheophyta</taxon>
        <taxon>Spermatophyta</taxon>
        <taxon>Magnoliopsida</taxon>
        <taxon>eudicotyledons</taxon>
        <taxon>Gunneridae</taxon>
        <taxon>Pentapetalae</taxon>
        <taxon>Dilleniales</taxon>
        <taxon>Dilleniaceae</taxon>
        <taxon>Dillenia</taxon>
    </lineage>
</organism>
<feature type="region of interest" description="Disordered" evidence="7">
    <location>
        <begin position="1"/>
        <end position="23"/>
    </location>
</feature>
<evidence type="ECO:0000256" key="4">
    <source>
        <dbReference type="ARBA" id="ARBA00023163"/>
    </source>
</evidence>
<keyword evidence="3 6" id="KW-0805">Transcription regulation</keyword>
<gene>
    <name evidence="9" type="ORF">RJ641_021270</name>
</gene>
<dbReference type="GO" id="GO:0045892">
    <property type="term" value="P:negative regulation of DNA-templated transcription"/>
    <property type="evidence" value="ECO:0007669"/>
    <property type="project" value="UniProtKB-UniRule"/>
</dbReference>
<name>A0AAN8YSS0_9MAGN</name>
<evidence type="ECO:0000256" key="5">
    <source>
        <dbReference type="ARBA" id="ARBA00023242"/>
    </source>
</evidence>
<evidence type="ECO:0000259" key="8">
    <source>
        <dbReference type="PROSITE" id="PS51754"/>
    </source>
</evidence>
<dbReference type="Pfam" id="PF04844">
    <property type="entry name" value="Ovate"/>
    <property type="match status" value="1"/>
</dbReference>
<feature type="region of interest" description="Disordered" evidence="7">
    <location>
        <begin position="38"/>
        <end position="73"/>
    </location>
</feature>
<dbReference type="InterPro" id="IPR006458">
    <property type="entry name" value="Ovate_C"/>
</dbReference>
<keyword evidence="4 6" id="KW-0804">Transcription</keyword>
<dbReference type="GO" id="GO:0005634">
    <property type="term" value="C:nucleus"/>
    <property type="evidence" value="ECO:0007669"/>
    <property type="project" value="UniProtKB-SubCell"/>
</dbReference>
<keyword evidence="2 6" id="KW-0678">Repressor</keyword>
<feature type="compositionally biased region" description="Polar residues" evidence="7">
    <location>
        <begin position="14"/>
        <end position="23"/>
    </location>
</feature>
<evidence type="ECO:0000256" key="1">
    <source>
        <dbReference type="ARBA" id="ARBA00004123"/>
    </source>
</evidence>
<dbReference type="InterPro" id="IPR038933">
    <property type="entry name" value="Ovate"/>
</dbReference>
<keyword evidence="5 6" id="KW-0539">Nucleus</keyword>
<dbReference type="PROSITE" id="PS51754">
    <property type="entry name" value="OVATE"/>
    <property type="match status" value="1"/>
</dbReference>
<keyword evidence="10" id="KW-1185">Reference proteome</keyword>
<accession>A0AAN8YSS0</accession>
<comment type="subcellular location">
    <subcellularLocation>
        <location evidence="1 6">Nucleus</location>
    </subcellularLocation>
</comment>
<reference evidence="9 10" key="1">
    <citation type="submission" date="2023-12" db="EMBL/GenBank/DDBJ databases">
        <title>A high-quality genome assembly for Dillenia turbinata (Dilleniales).</title>
        <authorList>
            <person name="Chanderbali A."/>
        </authorList>
    </citation>
    <scope>NUCLEOTIDE SEQUENCE [LARGE SCALE GENOMIC DNA]</scope>
    <source>
        <strain evidence="9">LSX21</strain>
        <tissue evidence="9">Leaf</tissue>
    </source>
</reference>
<dbReference type="Proteomes" id="UP001370490">
    <property type="component" value="Unassembled WGS sequence"/>
</dbReference>
<dbReference type="NCBIfam" id="TIGR01568">
    <property type="entry name" value="A_thal_3678"/>
    <property type="match status" value="1"/>
</dbReference>
<evidence type="ECO:0000256" key="7">
    <source>
        <dbReference type="SAM" id="MobiDB-lite"/>
    </source>
</evidence>
<evidence type="ECO:0000256" key="3">
    <source>
        <dbReference type="ARBA" id="ARBA00023015"/>
    </source>
</evidence>
<protein>
    <recommendedName>
        <fullName evidence="6">Transcription repressor</fullName>
    </recommendedName>
    <alternativeName>
        <fullName evidence="6">Ovate family protein</fullName>
    </alternativeName>
</protein>
<dbReference type="PANTHER" id="PTHR33057:SF21">
    <property type="entry name" value="TRANSCRIPTION REPRESSOR"/>
    <property type="match status" value="1"/>
</dbReference>
<comment type="caution">
    <text evidence="9">The sequence shown here is derived from an EMBL/GenBank/DDBJ whole genome shotgun (WGS) entry which is preliminary data.</text>
</comment>
<comment type="function">
    <text evidence="6">Transcriptional repressor that regulates multiple aspects of plant growth and development.</text>
</comment>
<proteinExistence type="predicted"/>
<dbReference type="PANTHER" id="PTHR33057">
    <property type="entry name" value="TRANSCRIPTION REPRESSOR OFP7-RELATED"/>
    <property type="match status" value="1"/>
</dbReference>
<feature type="domain" description="OVATE" evidence="8">
    <location>
        <begin position="122"/>
        <end position="185"/>
    </location>
</feature>
<evidence type="ECO:0000256" key="6">
    <source>
        <dbReference type="RuleBase" id="RU367028"/>
    </source>
</evidence>
<evidence type="ECO:0000313" key="9">
    <source>
        <dbReference type="EMBL" id="KAK6913949.1"/>
    </source>
</evidence>
<feature type="compositionally biased region" description="Low complexity" evidence="7">
    <location>
        <begin position="38"/>
        <end position="69"/>
    </location>
</feature>
<dbReference type="AlphaFoldDB" id="A0AAN8YSS0"/>
<evidence type="ECO:0000313" key="10">
    <source>
        <dbReference type="Proteomes" id="UP001370490"/>
    </source>
</evidence>